<dbReference type="Gramene" id="CDP02949">
    <property type="protein sequence ID" value="CDP02949"/>
    <property type="gene ID" value="GSCOC_T00041383001"/>
</dbReference>
<feature type="transmembrane region" description="Helical" evidence="6">
    <location>
        <begin position="280"/>
        <end position="301"/>
    </location>
</feature>
<dbReference type="Proteomes" id="UP000295252">
    <property type="component" value="Chromosome VIII"/>
</dbReference>
<feature type="transmembrane region" description="Helical" evidence="6">
    <location>
        <begin position="321"/>
        <end position="341"/>
    </location>
</feature>
<feature type="transmembrane region" description="Helical" evidence="6">
    <location>
        <begin position="203"/>
        <end position="230"/>
    </location>
</feature>
<keyword evidence="4 6" id="KW-1133">Transmembrane helix</keyword>
<dbReference type="AlphaFoldDB" id="A0A068U459"/>
<keyword evidence="8" id="KW-1185">Reference proteome</keyword>
<keyword evidence="3 6" id="KW-0812">Transmembrane</keyword>
<feature type="transmembrane region" description="Helical" evidence="6">
    <location>
        <begin position="753"/>
        <end position="773"/>
    </location>
</feature>
<feature type="transmembrane region" description="Helical" evidence="6">
    <location>
        <begin position="162"/>
        <end position="182"/>
    </location>
</feature>
<dbReference type="CDD" id="cd13132">
    <property type="entry name" value="MATE_eukaryotic"/>
    <property type="match status" value="2"/>
</dbReference>
<feature type="transmembrane region" description="Helical" evidence="6">
    <location>
        <begin position="20"/>
        <end position="44"/>
    </location>
</feature>
<dbReference type="PANTHER" id="PTHR11206">
    <property type="entry name" value="MULTIDRUG RESISTANCE PROTEIN"/>
    <property type="match status" value="1"/>
</dbReference>
<feature type="transmembrane region" description="Helical" evidence="6">
    <location>
        <begin position="692"/>
        <end position="712"/>
    </location>
</feature>
<feature type="transmembrane region" description="Helical" evidence="6">
    <location>
        <begin position="250"/>
        <end position="268"/>
    </location>
</feature>
<evidence type="ECO:0000313" key="8">
    <source>
        <dbReference type="Proteomes" id="UP000295252"/>
    </source>
</evidence>
<dbReference type="InterPro" id="IPR002528">
    <property type="entry name" value="MATE_fam"/>
</dbReference>
<evidence type="ECO:0000256" key="4">
    <source>
        <dbReference type="ARBA" id="ARBA00022989"/>
    </source>
</evidence>
<accession>A0A068U459</accession>
<reference evidence="8" key="1">
    <citation type="journal article" date="2014" name="Science">
        <title>The coffee genome provides insight into the convergent evolution of caffeine biosynthesis.</title>
        <authorList>
            <person name="Denoeud F."/>
            <person name="Carretero-Paulet L."/>
            <person name="Dereeper A."/>
            <person name="Droc G."/>
            <person name="Guyot R."/>
            <person name="Pietrella M."/>
            <person name="Zheng C."/>
            <person name="Alberti A."/>
            <person name="Anthony F."/>
            <person name="Aprea G."/>
            <person name="Aury J.M."/>
            <person name="Bento P."/>
            <person name="Bernard M."/>
            <person name="Bocs S."/>
            <person name="Campa C."/>
            <person name="Cenci A."/>
            <person name="Combes M.C."/>
            <person name="Crouzillat D."/>
            <person name="Da Silva C."/>
            <person name="Daddiego L."/>
            <person name="De Bellis F."/>
            <person name="Dussert S."/>
            <person name="Garsmeur O."/>
            <person name="Gayraud T."/>
            <person name="Guignon V."/>
            <person name="Jahn K."/>
            <person name="Jamilloux V."/>
            <person name="Joet T."/>
            <person name="Labadie K."/>
            <person name="Lan T."/>
            <person name="Leclercq J."/>
            <person name="Lepelley M."/>
            <person name="Leroy T."/>
            <person name="Li L.T."/>
            <person name="Librado P."/>
            <person name="Lopez L."/>
            <person name="Munoz A."/>
            <person name="Noel B."/>
            <person name="Pallavicini A."/>
            <person name="Perrotta G."/>
            <person name="Poncet V."/>
            <person name="Pot D."/>
            <person name="Priyono X."/>
            <person name="Rigoreau M."/>
            <person name="Rouard M."/>
            <person name="Rozas J."/>
            <person name="Tranchant-Dubreuil C."/>
            <person name="VanBuren R."/>
            <person name="Zhang Q."/>
            <person name="Andrade A.C."/>
            <person name="Argout X."/>
            <person name="Bertrand B."/>
            <person name="de Kochko A."/>
            <person name="Graziosi G."/>
            <person name="Henry R.J."/>
            <person name="Jayarama X."/>
            <person name="Ming R."/>
            <person name="Nagai C."/>
            <person name="Rounsley S."/>
            <person name="Sankoff D."/>
            <person name="Giuliano G."/>
            <person name="Albert V.A."/>
            <person name="Wincker P."/>
            <person name="Lashermes P."/>
        </authorList>
    </citation>
    <scope>NUCLEOTIDE SEQUENCE [LARGE SCALE GENOMIC DNA]</scope>
    <source>
        <strain evidence="8">cv. DH200-94</strain>
    </source>
</reference>
<feature type="transmembrane region" description="Helical" evidence="6">
    <location>
        <begin position="944"/>
        <end position="968"/>
    </location>
</feature>
<feature type="transmembrane region" description="Helical" evidence="6">
    <location>
        <begin position="574"/>
        <end position="598"/>
    </location>
</feature>
<evidence type="ECO:0000256" key="2">
    <source>
        <dbReference type="ARBA" id="ARBA00010199"/>
    </source>
</evidence>
<dbReference type="GO" id="GO:0015297">
    <property type="term" value="F:antiporter activity"/>
    <property type="evidence" value="ECO:0007669"/>
    <property type="project" value="InterPro"/>
</dbReference>
<keyword evidence="5 6" id="KW-0472">Membrane</keyword>
<feature type="transmembrane region" description="Helical" evidence="6">
    <location>
        <begin position="719"/>
        <end position="741"/>
    </location>
</feature>
<dbReference type="Pfam" id="PF01554">
    <property type="entry name" value="MatE"/>
    <property type="match status" value="4"/>
</dbReference>
<feature type="transmembrane region" description="Helical" evidence="6">
    <location>
        <begin position="974"/>
        <end position="995"/>
    </location>
</feature>
<organism evidence="7 8">
    <name type="scientific">Coffea canephora</name>
    <name type="common">Robusta coffee</name>
    <dbReference type="NCBI Taxonomy" id="49390"/>
    <lineage>
        <taxon>Eukaryota</taxon>
        <taxon>Viridiplantae</taxon>
        <taxon>Streptophyta</taxon>
        <taxon>Embryophyta</taxon>
        <taxon>Tracheophyta</taxon>
        <taxon>Spermatophyta</taxon>
        <taxon>Magnoliopsida</taxon>
        <taxon>eudicotyledons</taxon>
        <taxon>Gunneridae</taxon>
        <taxon>Pentapetalae</taxon>
        <taxon>asterids</taxon>
        <taxon>lamiids</taxon>
        <taxon>Gentianales</taxon>
        <taxon>Rubiaceae</taxon>
        <taxon>Ixoroideae</taxon>
        <taxon>Gardenieae complex</taxon>
        <taxon>Bertiereae - Coffeeae clade</taxon>
        <taxon>Coffeeae</taxon>
        <taxon>Coffea</taxon>
    </lineage>
</organism>
<dbReference type="InterPro" id="IPR045069">
    <property type="entry name" value="MATE_euk"/>
</dbReference>
<dbReference type="NCBIfam" id="TIGR00797">
    <property type="entry name" value="matE"/>
    <property type="match status" value="2"/>
</dbReference>
<dbReference type="OMA" id="SCKETWK"/>
<feature type="transmembrane region" description="Helical" evidence="6">
    <location>
        <begin position="353"/>
        <end position="377"/>
    </location>
</feature>
<dbReference type="OrthoDB" id="2126698at2759"/>
<feature type="transmembrane region" description="Helical" evidence="6">
    <location>
        <begin position="794"/>
        <end position="812"/>
    </location>
</feature>
<feature type="transmembrane region" description="Helical" evidence="6">
    <location>
        <begin position="832"/>
        <end position="855"/>
    </location>
</feature>
<feature type="transmembrane region" description="Helical" evidence="6">
    <location>
        <begin position="56"/>
        <end position="78"/>
    </location>
</feature>
<evidence type="ECO:0000313" key="7">
    <source>
        <dbReference type="EMBL" id="CDP02949.1"/>
    </source>
</evidence>
<comment type="similarity">
    <text evidence="2 6">Belongs to the multi antimicrobial extrusion (MATE) (TC 2.A.66.1) family.</text>
</comment>
<feature type="transmembrane region" description="Helical" evidence="6">
    <location>
        <begin position="127"/>
        <end position="150"/>
    </location>
</feature>
<sequence>MISIMFVGHLGELALSGASMATAFTSVTGFSLLTGMGSALDTFCGQSYGAKQYHMLGIHLQGAMAVLLLVTFPLAYIWSNAGCILRFLGQDPQISREAGTYARFMIPSIFAYALLQCHVRFLQSQKNVLPMMMCAGITTLLHTFNCWFLVFKSGLGSKGAALANSVSYWINLLLLAIYVRVSPSCKETWKGFSKESLHDVPKFLKLAIPSAVMICLEVWSFEMMVLLSGLLPNPKLETSVLSISLNTSTLVYMIPIGLGSAISIRVSNELGAGRPHTAQLAAWTALFMISIEGTLAAGIMILGRNIWGYCYSSEEKVVRYVGEMLLFIAGSHFLDGLQSVLSGAARGCGRQKIAAIVNVGAYYLLGLPSGLLLAFVYHVGGKGLWLGIMVALFAHALFLLVITLRTDWEKEYGINSVVLRSLTKACPDLFLGDNGNLTKLKHFTFASNMEIKVFYSFCHDSIQHSTTCDLVRGINSYTHMFIGLSAENIDFSPSLLNRLHHQIVNSTYSFAFDNQYLRAQDTYRVRIFFKFLDMEREERAHQDLECPLIHYSQESEFQSKRKWDNVKIEVKKQLALAGPLMTVNLLINCLQVISVMFVGHLGELALSGATMATSFASVTGFSLLQGMASALDTFCGQSYGAKQYHMLGIHQQRAMLVLLLAACPLACIWANAGHILKFLGQDPEISTEAGLYARFMIPSIFAYALLQCHVRFLQSQNNVFPMMFSAGFTTLLHLLTCWVLVFKSGLGNKGAALANAISYWINLLLLAIYVRVSPSCKETWKGFSKESLNDIPKFLKLAIPSAVMICLEIWSFEMMVLLSGLLPNPKLETSVLSISLNTCSMVYMIPLGLSGATSIRVSNELGAGRPYAARLASQIAMFLVSTEGILAATIMILGRNLWGYCYSSEEKVVRYVGEMLLLVAASHVLDGMQSVLSGTARGCGWQKIAAVVNLGAYYLLGLPFGIILAFVFHIGGKGLWTGIIVALFAQALLLLVVALRTDWEKEAKKAAERVHSTTNTK</sequence>
<protein>
    <recommendedName>
        <fullName evidence="6">Protein DETOXIFICATION</fullName>
    </recommendedName>
    <alternativeName>
        <fullName evidence="6">Multidrug and toxic compound extrusion protein</fullName>
    </alternativeName>
</protein>
<name>A0A068U459_COFCA</name>
<dbReference type="GO" id="GO:1990961">
    <property type="term" value="P:xenobiotic detoxification by transmembrane export across the plasma membrane"/>
    <property type="evidence" value="ECO:0007669"/>
    <property type="project" value="InterPro"/>
</dbReference>
<evidence type="ECO:0000256" key="6">
    <source>
        <dbReference type="RuleBase" id="RU004914"/>
    </source>
</evidence>
<evidence type="ECO:0000256" key="1">
    <source>
        <dbReference type="ARBA" id="ARBA00004141"/>
    </source>
</evidence>
<feature type="transmembrane region" description="Helical" evidence="6">
    <location>
        <begin position="875"/>
        <end position="895"/>
    </location>
</feature>
<comment type="subcellular location">
    <subcellularLocation>
        <location evidence="1">Membrane</location>
        <topology evidence="1">Multi-pass membrane protein</topology>
    </subcellularLocation>
</comment>
<proteinExistence type="inferred from homology"/>
<dbReference type="InParanoid" id="A0A068U459"/>
<dbReference type="GO" id="GO:0042910">
    <property type="term" value="F:xenobiotic transmembrane transporter activity"/>
    <property type="evidence" value="ECO:0007669"/>
    <property type="project" value="InterPro"/>
</dbReference>
<feature type="transmembrane region" description="Helical" evidence="6">
    <location>
        <begin position="604"/>
        <end position="624"/>
    </location>
</feature>
<feature type="transmembrane region" description="Helical" evidence="6">
    <location>
        <begin position="383"/>
        <end position="404"/>
    </location>
</feature>
<feature type="transmembrane region" description="Helical" evidence="6">
    <location>
        <begin position="98"/>
        <end position="115"/>
    </location>
</feature>
<dbReference type="EMBL" id="HG739093">
    <property type="protein sequence ID" value="CDP02949.1"/>
    <property type="molecule type" value="Genomic_DNA"/>
</dbReference>
<evidence type="ECO:0000256" key="3">
    <source>
        <dbReference type="ARBA" id="ARBA00022692"/>
    </source>
</evidence>
<feature type="transmembrane region" description="Helical" evidence="6">
    <location>
        <begin position="654"/>
        <end position="672"/>
    </location>
</feature>
<evidence type="ECO:0000256" key="5">
    <source>
        <dbReference type="ARBA" id="ARBA00023136"/>
    </source>
</evidence>
<dbReference type="GO" id="GO:0016020">
    <property type="term" value="C:membrane"/>
    <property type="evidence" value="ECO:0007669"/>
    <property type="project" value="UniProtKB-SubCell"/>
</dbReference>
<gene>
    <name evidence="7" type="ORF">GSCOC_T00041383001</name>
</gene>